<evidence type="ECO:0000256" key="3">
    <source>
        <dbReference type="ARBA" id="ARBA00022955"/>
    </source>
</evidence>
<dbReference type="GO" id="GO:0006694">
    <property type="term" value="P:steroid biosynthetic process"/>
    <property type="evidence" value="ECO:0007669"/>
    <property type="project" value="UniProtKB-KW"/>
</dbReference>
<dbReference type="PANTHER" id="PTHR43647">
    <property type="entry name" value="DEHYDROGENASE"/>
    <property type="match status" value="1"/>
</dbReference>
<evidence type="ECO:0000313" key="9">
    <source>
        <dbReference type="Proteomes" id="UP001355207"/>
    </source>
</evidence>
<evidence type="ECO:0000256" key="1">
    <source>
        <dbReference type="ARBA" id="ARBA00022516"/>
    </source>
</evidence>
<feature type="region of interest" description="Disordered" evidence="7">
    <location>
        <begin position="56"/>
        <end position="89"/>
    </location>
</feature>
<dbReference type="Gene3D" id="3.40.50.720">
    <property type="entry name" value="NAD(P)-binding Rossmann-like Domain"/>
    <property type="match status" value="1"/>
</dbReference>
<proteinExistence type="inferred from homology"/>
<feature type="compositionally biased region" description="Acidic residues" evidence="7">
    <location>
        <begin position="76"/>
        <end position="89"/>
    </location>
</feature>
<dbReference type="EMBL" id="CP144107">
    <property type="protein sequence ID" value="WWC92215.1"/>
    <property type="molecule type" value="Genomic_DNA"/>
</dbReference>
<evidence type="ECO:0000313" key="8">
    <source>
        <dbReference type="EMBL" id="WWC92215.1"/>
    </source>
</evidence>
<keyword evidence="4" id="KW-0560">Oxidoreductase</keyword>
<dbReference type="GO" id="GO:0005789">
    <property type="term" value="C:endoplasmic reticulum membrane"/>
    <property type="evidence" value="ECO:0007669"/>
    <property type="project" value="TreeGrafter"/>
</dbReference>
<accession>A0AAX4K3L9</accession>
<dbReference type="InterPro" id="IPR051593">
    <property type="entry name" value="Ergosterol_Biosynth_ERG27"/>
</dbReference>
<evidence type="ECO:0000256" key="5">
    <source>
        <dbReference type="ARBA" id="ARBA00023098"/>
    </source>
</evidence>
<dbReference type="RefSeq" id="XP_066078977.1">
    <property type="nucleotide sequence ID" value="XM_066222880.1"/>
</dbReference>
<dbReference type="GO" id="GO:0000253">
    <property type="term" value="F:3-beta-hydroxysteroid 3-dehydrogenase (NADP+) activity"/>
    <property type="evidence" value="ECO:0007669"/>
    <property type="project" value="TreeGrafter"/>
</dbReference>
<dbReference type="GO" id="GO:0005741">
    <property type="term" value="C:mitochondrial outer membrane"/>
    <property type="evidence" value="ECO:0007669"/>
    <property type="project" value="TreeGrafter"/>
</dbReference>
<keyword evidence="1" id="KW-0444">Lipid biosynthesis</keyword>
<keyword evidence="9" id="KW-1185">Reference proteome</keyword>
<organism evidence="8 9">
    <name type="scientific">Kwoniella dendrophila CBS 6074</name>
    <dbReference type="NCBI Taxonomy" id="1295534"/>
    <lineage>
        <taxon>Eukaryota</taxon>
        <taxon>Fungi</taxon>
        <taxon>Dikarya</taxon>
        <taxon>Basidiomycota</taxon>
        <taxon>Agaricomycotina</taxon>
        <taxon>Tremellomycetes</taxon>
        <taxon>Tremellales</taxon>
        <taxon>Cryptococcaceae</taxon>
        <taxon>Kwoniella</taxon>
    </lineage>
</organism>
<protein>
    <recommendedName>
        <fullName evidence="10">3-keto sterol reductase</fullName>
    </recommendedName>
</protein>
<keyword evidence="5" id="KW-0443">Lipid metabolism</keyword>
<dbReference type="InterPro" id="IPR036291">
    <property type="entry name" value="NAD(P)-bd_dom_sf"/>
</dbReference>
<name>A0AAX4K3L9_9TREE</name>
<keyword evidence="3" id="KW-0752">Steroid biosynthesis</keyword>
<dbReference type="GeneID" id="91097838"/>
<dbReference type="SUPFAM" id="SSF51735">
    <property type="entry name" value="NAD(P)-binding Rossmann-fold domains"/>
    <property type="match status" value="1"/>
</dbReference>
<comment type="similarity">
    <text evidence="6">Belongs to the short-chain dehydrogenases/reductases (SDR) family. ERG27 subfamily.</text>
</comment>
<dbReference type="GO" id="GO:0005811">
    <property type="term" value="C:lipid droplet"/>
    <property type="evidence" value="ECO:0007669"/>
    <property type="project" value="TreeGrafter"/>
</dbReference>
<evidence type="ECO:0000256" key="6">
    <source>
        <dbReference type="ARBA" id="ARBA00023593"/>
    </source>
</evidence>
<evidence type="ECO:0000256" key="4">
    <source>
        <dbReference type="ARBA" id="ARBA00023002"/>
    </source>
</evidence>
<dbReference type="PANTHER" id="PTHR43647:SF1">
    <property type="entry name" value="3-KETO-STEROID REDUCTASE ERG27"/>
    <property type="match status" value="1"/>
</dbReference>
<gene>
    <name evidence="8" type="ORF">L201_007169</name>
</gene>
<dbReference type="AlphaFoldDB" id="A0AAX4K3L9"/>
<reference evidence="8 9" key="1">
    <citation type="submission" date="2024-01" db="EMBL/GenBank/DDBJ databases">
        <title>Comparative genomics of Cryptococcus and Kwoniella reveals pathogenesis evolution and contrasting modes of karyotype evolution via chromosome fusion or intercentromeric recombination.</title>
        <authorList>
            <person name="Coelho M.A."/>
            <person name="David-Palma M."/>
            <person name="Shea T."/>
            <person name="Bowers K."/>
            <person name="McGinley-Smith S."/>
            <person name="Mohammad A.W."/>
            <person name="Gnirke A."/>
            <person name="Yurkov A.M."/>
            <person name="Nowrousian M."/>
            <person name="Sun S."/>
            <person name="Cuomo C.A."/>
            <person name="Heitman J."/>
        </authorList>
    </citation>
    <scope>NUCLEOTIDE SEQUENCE [LARGE SCALE GENOMIC DNA]</scope>
    <source>
        <strain evidence="8 9">CBS 6074</strain>
    </source>
</reference>
<sequence length="453" mass="51221">MVSTRTGSSKLPEGVERDDNRIIAVVTGANSGFGLGICHQLLSNLSLAPGSKIPVSEPQLTALPPSLRSDPHLFTQDDDDEDEEKEIDYDNPPTLTLILACRSEKKANEAINILLERHEKDLKNRREKGEIIRKGWKENLRTVYEQLDLDNPGSGSGVLGFCQRLKERYPHITTLYLNAGMGAFSGIDGMECLKQHVTDGLSHAQSQPNYQLEIKGAKSSDGERGIVWGTNVLAPYIMVKELIPLLRRSPLNLPFEPRIIYTSSLTSSFSKLSIKDPLNDYQLLQYEKSYSASKIMFDLIMVQFDKEYGSSTKNENDNENERQVRCFTTDPGCVCTNFFSSGMGVILWWANVKFFFYWLSFYLCRLLGSTHHPVYADQGALPMIYAALISNKFLSPSSKNPAQRFCVISERWGKTKVGFEEVDQWEKGDELGKGFMEACESHRKEWKRREGLE</sequence>
<dbReference type="Proteomes" id="UP001355207">
    <property type="component" value="Chromosome 10"/>
</dbReference>
<evidence type="ECO:0000256" key="7">
    <source>
        <dbReference type="SAM" id="MobiDB-lite"/>
    </source>
</evidence>
<evidence type="ECO:0008006" key="10">
    <source>
        <dbReference type="Google" id="ProtNLM"/>
    </source>
</evidence>
<keyword evidence="2" id="KW-0521">NADP</keyword>
<evidence type="ECO:0000256" key="2">
    <source>
        <dbReference type="ARBA" id="ARBA00022857"/>
    </source>
</evidence>